<organism evidence="5 6">
    <name type="scientific">Aurantiacibacter spongiae</name>
    <dbReference type="NCBI Taxonomy" id="2488860"/>
    <lineage>
        <taxon>Bacteria</taxon>
        <taxon>Pseudomonadati</taxon>
        <taxon>Pseudomonadota</taxon>
        <taxon>Alphaproteobacteria</taxon>
        <taxon>Sphingomonadales</taxon>
        <taxon>Erythrobacteraceae</taxon>
        <taxon>Aurantiacibacter</taxon>
    </lineage>
</organism>
<evidence type="ECO:0000256" key="2">
    <source>
        <dbReference type="ARBA" id="ARBA00023239"/>
    </source>
</evidence>
<evidence type="ECO:0000256" key="1">
    <source>
        <dbReference type="ARBA" id="ARBA00022729"/>
    </source>
</evidence>
<dbReference type="GO" id="GO:0016829">
    <property type="term" value="F:lyase activity"/>
    <property type="evidence" value="ECO:0007669"/>
    <property type="project" value="UniProtKB-KW"/>
</dbReference>
<evidence type="ECO:0000313" key="6">
    <source>
        <dbReference type="Proteomes" id="UP000275232"/>
    </source>
</evidence>
<sequence>MSLGRRALVAVVALAWLPPASAQGQAPAPAFRAASEAPSCQAEAGYGPEFGGRRTFLWRPRWLEAIAADPALHEEALSDAVEALSRGPYSVTDKPRALADAGLHDYASIGPYWWPDPVADDGLPYVRRDGVVNPERDGPEFDKSRLRALSEDMRALALGYYLSQDERFAEHAAMLARTWFIDSATRMTPNFDFAQGIPGRVDGRGEGIIEASHLSTIVESLGLLRPSAAFGAQDERALREWYRDFLVWMATSDNGDDEMRKANNHGVFFDFYLAHFALFAGAPDVARNVVAAFPDYRLGVQMDRQGRFFAELGRTRSWHYAHYVVDGAARLATIGECVGLDLWGANLDDGRSLSTARQFLLRYAENPAGWPFPDTDLDAGRIERMRGVSREVLFLWGEDGPVDLDELP</sequence>
<protein>
    <submittedName>
        <fullName evidence="5">Alginate lyase</fullName>
    </submittedName>
</protein>
<dbReference type="Pfam" id="PF05426">
    <property type="entry name" value="Alginate_lyase"/>
    <property type="match status" value="1"/>
</dbReference>
<dbReference type="GO" id="GO:0042597">
    <property type="term" value="C:periplasmic space"/>
    <property type="evidence" value="ECO:0007669"/>
    <property type="project" value="InterPro"/>
</dbReference>
<comment type="caution">
    <text evidence="5">The sequence shown here is derived from an EMBL/GenBank/DDBJ whole genome shotgun (WGS) entry which is preliminary data.</text>
</comment>
<dbReference type="AlphaFoldDB" id="A0A3N5DH08"/>
<dbReference type="EMBL" id="RPFZ01000001">
    <property type="protein sequence ID" value="RPF70952.1"/>
    <property type="molecule type" value="Genomic_DNA"/>
</dbReference>
<dbReference type="Proteomes" id="UP000275232">
    <property type="component" value="Unassembled WGS sequence"/>
</dbReference>
<keyword evidence="6" id="KW-1185">Reference proteome</keyword>
<dbReference type="Gene3D" id="1.50.10.100">
    <property type="entry name" value="Chondroitin AC/alginate lyase"/>
    <property type="match status" value="1"/>
</dbReference>
<evidence type="ECO:0000256" key="3">
    <source>
        <dbReference type="SAM" id="SignalP"/>
    </source>
</evidence>
<feature type="signal peptide" evidence="3">
    <location>
        <begin position="1"/>
        <end position="22"/>
    </location>
</feature>
<feature type="chain" id="PRO_5017998281" evidence="3">
    <location>
        <begin position="23"/>
        <end position="408"/>
    </location>
</feature>
<evidence type="ECO:0000313" key="5">
    <source>
        <dbReference type="EMBL" id="RPF70952.1"/>
    </source>
</evidence>
<proteinExistence type="predicted"/>
<accession>A0A3N5DH08</accession>
<dbReference type="SUPFAM" id="SSF48230">
    <property type="entry name" value="Chondroitin AC/alginate lyase"/>
    <property type="match status" value="1"/>
</dbReference>
<keyword evidence="1 3" id="KW-0732">Signal</keyword>
<dbReference type="InterPro" id="IPR008397">
    <property type="entry name" value="Alginate_lyase_dom"/>
</dbReference>
<name>A0A3N5DH08_9SPHN</name>
<feature type="domain" description="Alginate lyase" evidence="4">
    <location>
        <begin position="90"/>
        <end position="370"/>
    </location>
</feature>
<evidence type="ECO:0000259" key="4">
    <source>
        <dbReference type="Pfam" id="PF05426"/>
    </source>
</evidence>
<keyword evidence="2 5" id="KW-0456">Lyase</keyword>
<dbReference type="InterPro" id="IPR008929">
    <property type="entry name" value="Chondroitin_lyas"/>
</dbReference>
<reference evidence="5 6" key="1">
    <citation type="submission" date="2018-11" db="EMBL/GenBank/DDBJ databases">
        <title>Erythrobacter spongiae sp. nov., isolated from a marine sponge.</title>
        <authorList>
            <person name="Zhuang L."/>
            <person name="Luo L."/>
        </authorList>
    </citation>
    <scope>NUCLEOTIDE SEQUENCE [LARGE SCALE GENOMIC DNA]</scope>
    <source>
        <strain evidence="5 6">HN-E23</strain>
    </source>
</reference>
<gene>
    <name evidence="5" type="ORF">EG799_04450</name>
</gene>